<accession>A0A6A6UQI3</accession>
<keyword evidence="2" id="KW-1185">Reference proteome</keyword>
<reference evidence="1" key="1">
    <citation type="journal article" date="2020" name="Stud. Mycol.">
        <title>101 Dothideomycetes genomes: a test case for predicting lifestyles and emergence of pathogens.</title>
        <authorList>
            <person name="Haridas S."/>
            <person name="Albert R."/>
            <person name="Binder M."/>
            <person name="Bloem J."/>
            <person name="Labutti K."/>
            <person name="Salamov A."/>
            <person name="Andreopoulos B."/>
            <person name="Baker S."/>
            <person name="Barry K."/>
            <person name="Bills G."/>
            <person name="Bluhm B."/>
            <person name="Cannon C."/>
            <person name="Castanera R."/>
            <person name="Culley D."/>
            <person name="Daum C."/>
            <person name="Ezra D."/>
            <person name="Gonzalez J."/>
            <person name="Henrissat B."/>
            <person name="Kuo A."/>
            <person name="Liang C."/>
            <person name="Lipzen A."/>
            <person name="Lutzoni F."/>
            <person name="Magnuson J."/>
            <person name="Mondo S."/>
            <person name="Nolan M."/>
            <person name="Ohm R."/>
            <person name="Pangilinan J."/>
            <person name="Park H.-J."/>
            <person name="Ramirez L."/>
            <person name="Alfaro M."/>
            <person name="Sun H."/>
            <person name="Tritt A."/>
            <person name="Yoshinaga Y."/>
            <person name="Zwiers L.-H."/>
            <person name="Turgeon B."/>
            <person name="Goodwin S."/>
            <person name="Spatafora J."/>
            <person name="Crous P."/>
            <person name="Grigoriev I."/>
        </authorList>
    </citation>
    <scope>NUCLEOTIDE SEQUENCE</scope>
    <source>
        <strain evidence="1">CBS 115976</strain>
    </source>
</reference>
<dbReference type="OrthoDB" id="4538483at2759"/>
<evidence type="ECO:0000313" key="1">
    <source>
        <dbReference type="EMBL" id="KAF2673184.1"/>
    </source>
</evidence>
<dbReference type="Proteomes" id="UP000799302">
    <property type="component" value="Unassembled WGS sequence"/>
</dbReference>
<proteinExistence type="predicted"/>
<evidence type="ECO:0000313" key="2">
    <source>
        <dbReference type="Proteomes" id="UP000799302"/>
    </source>
</evidence>
<gene>
    <name evidence="1" type="ORF">BT63DRAFT_475727</name>
</gene>
<dbReference type="AlphaFoldDB" id="A0A6A6UQI3"/>
<name>A0A6A6UQI3_9PEZI</name>
<organism evidence="1 2">
    <name type="scientific">Microthyrium microscopicum</name>
    <dbReference type="NCBI Taxonomy" id="703497"/>
    <lineage>
        <taxon>Eukaryota</taxon>
        <taxon>Fungi</taxon>
        <taxon>Dikarya</taxon>
        <taxon>Ascomycota</taxon>
        <taxon>Pezizomycotina</taxon>
        <taxon>Dothideomycetes</taxon>
        <taxon>Dothideomycetes incertae sedis</taxon>
        <taxon>Microthyriales</taxon>
        <taxon>Microthyriaceae</taxon>
        <taxon>Microthyrium</taxon>
    </lineage>
</organism>
<sequence length="592" mass="66783">MASSEPKNKVFITLNDHLGALYKYPSSTSQDTELYMITRYALTQIADFSLTPEDCLHLTTKIYHVLPLLNPPSTEIIQLLQRLVERVPIEGILDIEPPVDFAAGLQIGSGVITDFNNLTISLLEKADETSARRLAANHREMWESLIHLWLRTSNIALGVRAGIALFRLIKTAQDDGFKRFFLDRDVYAAVFDVCSSKSSAVKLDRSERSIAQSRLLDFMAKLCELDWKQSMKSHQVEVESKYGLKSDEGLLDFAMIRATDFEQDIILERTRIMSQSIIMLSQKDKPWTGLESPALVFFKERGLHKRAMDIFYMADPNMPQIDINILYTECAAYVSTLAEVQPQLLEEKHVVRDRILKRLRESFTTSNWANTNNPDQLLIANLGVLKSLPRSCFMDEGFEILKTIKWEMPQAQGVRSLGRIFGGPTEDKHDQTSIDPDYAPKLNINEEKKRARLLFSQWITINGDFLAKLARNGNKMVDPDMAIASMDALLNIVNSNWDESPDGFEILMANSASREALLTLLLTQPQIPPRSNDHLDSLYELMGRVRLALLKAVVGKVKGTEWESLAPALSSRVNAVQSREFAQNMATLGGPS</sequence>
<protein>
    <submittedName>
        <fullName evidence="1">Uncharacterized protein</fullName>
    </submittedName>
</protein>
<dbReference type="EMBL" id="MU004231">
    <property type="protein sequence ID" value="KAF2673184.1"/>
    <property type="molecule type" value="Genomic_DNA"/>
</dbReference>